<dbReference type="InterPro" id="IPR006029">
    <property type="entry name" value="Neurotrans-gated_channel_TM"/>
</dbReference>
<dbReference type="InterPro" id="IPR036734">
    <property type="entry name" value="Neur_chan_lig-bd_sf"/>
</dbReference>
<dbReference type="GO" id="GO:0005230">
    <property type="term" value="F:extracellular ligand-gated monoatomic ion channel activity"/>
    <property type="evidence" value="ECO:0007669"/>
    <property type="project" value="InterPro"/>
</dbReference>
<dbReference type="Pfam" id="PF02931">
    <property type="entry name" value="Neur_chan_LBD"/>
    <property type="match status" value="1"/>
</dbReference>
<keyword evidence="8 11" id="KW-0406">Ion transport</keyword>
<evidence type="ECO:0000256" key="7">
    <source>
        <dbReference type="ARBA" id="ARBA00022989"/>
    </source>
</evidence>
<dbReference type="Proteomes" id="UP001054837">
    <property type="component" value="Unassembled WGS sequence"/>
</dbReference>
<keyword evidence="10 11" id="KW-0407">Ion channel</keyword>
<dbReference type="InterPro" id="IPR006202">
    <property type="entry name" value="Neur_chan_lig-bd"/>
</dbReference>
<evidence type="ECO:0000256" key="11">
    <source>
        <dbReference type="RuleBase" id="RU000687"/>
    </source>
</evidence>
<feature type="domain" description="Neurotransmitter-gated ion-channel transmembrane" evidence="13">
    <location>
        <begin position="273"/>
        <end position="362"/>
    </location>
</feature>
<evidence type="ECO:0000313" key="14">
    <source>
        <dbReference type="EMBL" id="GIY58009.1"/>
    </source>
</evidence>
<evidence type="ECO:0000256" key="10">
    <source>
        <dbReference type="ARBA" id="ARBA00023303"/>
    </source>
</evidence>
<dbReference type="GO" id="GO:0099095">
    <property type="term" value="F:ligand-gated monoatomic anion channel activity"/>
    <property type="evidence" value="ECO:0007669"/>
    <property type="project" value="UniProtKB-ARBA"/>
</dbReference>
<evidence type="ECO:0000313" key="15">
    <source>
        <dbReference type="Proteomes" id="UP001054837"/>
    </source>
</evidence>
<keyword evidence="14" id="KW-0675">Receptor</keyword>
<evidence type="ECO:0000259" key="13">
    <source>
        <dbReference type="Pfam" id="PF02932"/>
    </source>
</evidence>
<evidence type="ECO:0000256" key="4">
    <source>
        <dbReference type="ARBA" id="ARBA00022475"/>
    </source>
</evidence>
<organism evidence="14 15">
    <name type="scientific">Caerostris darwini</name>
    <dbReference type="NCBI Taxonomy" id="1538125"/>
    <lineage>
        <taxon>Eukaryota</taxon>
        <taxon>Metazoa</taxon>
        <taxon>Ecdysozoa</taxon>
        <taxon>Arthropoda</taxon>
        <taxon>Chelicerata</taxon>
        <taxon>Arachnida</taxon>
        <taxon>Araneae</taxon>
        <taxon>Araneomorphae</taxon>
        <taxon>Entelegynae</taxon>
        <taxon>Araneoidea</taxon>
        <taxon>Araneidae</taxon>
        <taxon>Caerostris</taxon>
    </lineage>
</organism>
<name>A0AAV4UK95_9ARAC</name>
<dbReference type="InterPro" id="IPR038050">
    <property type="entry name" value="Neuro_actylchol_rec"/>
</dbReference>
<dbReference type="GO" id="GO:0004888">
    <property type="term" value="F:transmembrane signaling receptor activity"/>
    <property type="evidence" value="ECO:0007669"/>
    <property type="project" value="InterPro"/>
</dbReference>
<keyword evidence="3 11" id="KW-0813">Transport</keyword>
<evidence type="ECO:0000256" key="2">
    <source>
        <dbReference type="ARBA" id="ARBA00004236"/>
    </source>
</evidence>
<dbReference type="Pfam" id="PF02932">
    <property type="entry name" value="Neur_chan_memb"/>
    <property type="match status" value="1"/>
</dbReference>
<dbReference type="PRINTS" id="PR00253">
    <property type="entry name" value="GABAARECEPTR"/>
</dbReference>
<dbReference type="GO" id="GO:0005886">
    <property type="term" value="C:plasma membrane"/>
    <property type="evidence" value="ECO:0007669"/>
    <property type="project" value="UniProtKB-SubCell"/>
</dbReference>
<feature type="transmembrane region" description="Helical" evidence="11">
    <location>
        <begin position="266"/>
        <end position="290"/>
    </location>
</feature>
<evidence type="ECO:0000256" key="1">
    <source>
        <dbReference type="ARBA" id="ARBA00004141"/>
    </source>
</evidence>
<keyword evidence="4" id="KW-1003">Cell membrane</keyword>
<dbReference type="PANTHER" id="PTHR18945">
    <property type="entry name" value="NEUROTRANSMITTER GATED ION CHANNEL"/>
    <property type="match status" value="1"/>
</dbReference>
<accession>A0AAV4UK95</accession>
<dbReference type="CDD" id="cd19049">
    <property type="entry name" value="LGIC_TM_anion"/>
    <property type="match status" value="1"/>
</dbReference>
<reference evidence="14 15" key="1">
    <citation type="submission" date="2021-06" db="EMBL/GenBank/DDBJ databases">
        <title>Caerostris darwini draft genome.</title>
        <authorList>
            <person name="Kono N."/>
            <person name="Arakawa K."/>
        </authorList>
    </citation>
    <scope>NUCLEOTIDE SEQUENCE [LARGE SCALE GENOMIC DNA]</scope>
</reference>
<comment type="similarity">
    <text evidence="11">Belongs to the ligand-gated ion channel (TC 1.A.9) family.</text>
</comment>
<keyword evidence="5 11" id="KW-0812">Transmembrane</keyword>
<feature type="domain" description="Neurotransmitter-gated ion-channel ligand-binding" evidence="12">
    <location>
        <begin position="58"/>
        <end position="255"/>
    </location>
</feature>
<dbReference type="Gene3D" id="1.20.58.390">
    <property type="entry name" value="Neurotransmitter-gated ion-channel transmembrane domain"/>
    <property type="match status" value="1"/>
</dbReference>
<protein>
    <submittedName>
        <fullName evidence="14">Glycine receptor subunit alpha-3</fullName>
    </submittedName>
</protein>
<dbReference type="AlphaFoldDB" id="A0AAV4UK95"/>
<dbReference type="InterPro" id="IPR006028">
    <property type="entry name" value="GABAA/Glycine_rcpt"/>
</dbReference>
<dbReference type="PRINTS" id="PR00252">
    <property type="entry name" value="NRIONCHANNEL"/>
</dbReference>
<evidence type="ECO:0000256" key="8">
    <source>
        <dbReference type="ARBA" id="ARBA00023065"/>
    </source>
</evidence>
<keyword evidence="9 11" id="KW-0472">Membrane</keyword>
<dbReference type="Gene3D" id="2.70.170.10">
    <property type="entry name" value="Neurotransmitter-gated ion-channel ligand-binding domain"/>
    <property type="match status" value="1"/>
</dbReference>
<keyword evidence="6" id="KW-0732">Signal</keyword>
<sequence>MTYGKKNLSDLSLAPRALVLLEILSFSTKEKKFTFSTLWTIDNIHFFYVLQERPEVRLEDIVLHGYDSFQTPPNGGKPTDVNIQIDFLNIRSVDVVKMSFITDIFMYTTWRDVRLVYPANKTIEKISLQPDFRKSIWTPDVFIYNAIEGKVMEAIIPYVSLWLKNDSTVIFGARLSLELSCDMLLGLFPHDTQTCDLVIKSLTHSITDMDLHWSKEDSLTLGDYIILPQFEFADPTPENCTEDKKKEKKPREFACLRGVIKLSRRYGYYVMNIYIPCILIVFMSMLTFWMPVDAVPGRVTLGVTSLLTMITKQYQAALPSVSYVVALNVFLSVCIAFVFSSLLEYALVIALRSHQNRHIPEPNKGRAVDAETHPVCWDKLFSYFEDTDVIKIDRYCRILFPALFVTFLISYCSFIIFF</sequence>
<keyword evidence="7 11" id="KW-1133">Transmembrane helix</keyword>
<dbReference type="InterPro" id="IPR036719">
    <property type="entry name" value="Neuro-gated_channel_TM_sf"/>
</dbReference>
<feature type="transmembrane region" description="Helical" evidence="11">
    <location>
        <begin position="329"/>
        <end position="351"/>
    </location>
</feature>
<evidence type="ECO:0000259" key="12">
    <source>
        <dbReference type="Pfam" id="PF02931"/>
    </source>
</evidence>
<proteinExistence type="inferred from homology"/>
<dbReference type="SUPFAM" id="SSF63712">
    <property type="entry name" value="Nicotinic receptor ligand binding domain-like"/>
    <property type="match status" value="1"/>
</dbReference>
<feature type="transmembrane region" description="Helical" evidence="11">
    <location>
        <begin position="398"/>
        <end position="417"/>
    </location>
</feature>
<comment type="caution">
    <text evidence="11">Lacks conserved residue(s) required for the propagation of feature annotation.</text>
</comment>
<evidence type="ECO:0000256" key="6">
    <source>
        <dbReference type="ARBA" id="ARBA00022729"/>
    </source>
</evidence>
<evidence type="ECO:0000256" key="9">
    <source>
        <dbReference type="ARBA" id="ARBA00023136"/>
    </source>
</evidence>
<dbReference type="EMBL" id="BPLQ01011449">
    <property type="protein sequence ID" value="GIY58009.1"/>
    <property type="molecule type" value="Genomic_DNA"/>
</dbReference>
<evidence type="ECO:0000256" key="5">
    <source>
        <dbReference type="ARBA" id="ARBA00022692"/>
    </source>
</evidence>
<dbReference type="PROSITE" id="PS00236">
    <property type="entry name" value="NEUROTR_ION_CHANNEL"/>
    <property type="match status" value="1"/>
</dbReference>
<comment type="subcellular location">
    <subcellularLocation>
        <location evidence="2">Cell membrane</location>
    </subcellularLocation>
    <subcellularLocation>
        <location evidence="1">Membrane</location>
        <topology evidence="1">Multi-pass membrane protein</topology>
    </subcellularLocation>
</comment>
<evidence type="ECO:0000256" key="3">
    <source>
        <dbReference type="ARBA" id="ARBA00022448"/>
    </source>
</evidence>
<keyword evidence="15" id="KW-1185">Reference proteome</keyword>
<dbReference type="GO" id="GO:0005254">
    <property type="term" value="F:chloride channel activity"/>
    <property type="evidence" value="ECO:0007669"/>
    <property type="project" value="UniProtKB-ARBA"/>
</dbReference>
<dbReference type="InterPro" id="IPR006201">
    <property type="entry name" value="Neur_channel"/>
</dbReference>
<dbReference type="SUPFAM" id="SSF90112">
    <property type="entry name" value="Neurotransmitter-gated ion-channel transmembrane pore"/>
    <property type="match status" value="1"/>
</dbReference>
<comment type="caution">
    <text evidence="14">The sequence shown here is derived from an EMBL/GenBank/DDBJ whole genome shotgun (WGS) entry which is preliminary data.</text>
</comment>
<gene>
    <name evidence="14" type="primary">Glra3</name>
    <name evidence="14" type="ORF">CDAR_284782</name>
</gene>
<dbReference type="CDD" id="cd18987">
    <property type="entry name" value="LGIC_ECD_anion"/>
    <property type="match status" value="1"/>
</dbReference>
<dbReference type="InterPro" id="IPR018000">
    <property type="entry name" value="Neurotransmitter_ion_chnl_CS"/>
</dbReference>